<evidence type="ECO:0000256" key="1">
    <source>
        <dbReference type="ARBA" id="ARBA00004651"/>
    </source>
</evidence>
<evidence type="ECO:0000256" key="6">
    <source>
        <dbReference type="ARBA" id="ARBA00023136"/>
    </source>
</evidence>
<dbReference type="RefSeq" id="WP_171163946.1">
    <property type="nucleotide sequence ID" value="NZ_CP053073.1"/>
</dbReference>
<dbReference type="InterPro" id="IPR011657">
    <property type="entry name" value="CNT_C_dom"/>
</dbReference>
<dbReference type="GO" id="GO:0005337">
    <property type="term" value="F:nucleoside transmembrane transporter activity"/>
    <property type="evidence" value="ECO:0007669"/>
    <property type="project" value="InterPro"/>
</dbReference>
<feature type="transmembrane region" description="Helical" evidence="7">
    <location>
        <begin position="140"/>
        <end position="163"/>
    </location>
</feature>
<dbReference type="Pfam" id="PF07662">
    <property type="entry name" value="Nucleos_tra2_C"/>
    <property type="match status" value="1"/>
</dbReference>
<dbReference type="KEGG" id="upl:DSM104440_02934"/>
<dbReference type="Pfam" id="PF07670">
    <property type="entry name" value="Gate"/>
    <property type="match status" value="1"/>
</dbReference>
<feature type="transmembrane region" description="Helical" evidence="7">
    <location>
        <begin position="354"/>
        <end position="377"/>
    </location>
</feature>
<proteinExistence type="inferred from homology"/>
<comment type="subcellular location">
    <subcellularLocation>
        <location evidence="1">Cell membrane</location>
        <topology evidence="1">Multi-pass membrane protein</topology>
    </subcellularLocation>
</comment>
<keyword evidence="12" id="KW-1185">Reference proteome</keyword>
<dbReference type="InterPro" id="IPR002668">
    <property type="entry name" value="CNT_N_dom"/>
</dbReference>
<comment type="similarity">
    <text evidence="2">Belongs to the concentrative nucleoside transporter (CNT) (TC 2.A.41) family.</text>
</comment>
<dbReference type="InterPro" id="IPR008276">
    <property type="entry name" value="C_nuclsd_transpt"/>
</dbReference>
<keyword evidence="6 7" id="KW-0472">Membrane</keyword>
<evidence type="ECO:0000256" key="4">
    <source>
        <dbReference type="ARBA" id="ARBA00022692"/>
    </source>
</evidence>
<dbReference type="GO" id="GO:0015293">
    <property type="term" value="F:symporter activity"/>
    <property type="evidence" value="ECO:0007669"/>
    <property type="project" value="TreeGrafter"/>
</dbReference>
<feature type="transmembrane region" description="Helical" evidence="7">
    <location>
        <begin position="99"/>
        <end position="120"/>
    </location>
</feature>
<dbReference type="GO" id="GO:0005886">
    <property type="term" value="C:plasma membrane"/>
    <property type="evidence" value="ECO:0007669"/>
    <property type="project" value="UniProtKB-SubCell"/>
</dbReference>
<gene>
    <name evidence="11" type="primary">nupX</name>
    <name evidence="11" type="ORF">DSM104440_02934</name>
</gene>
<dbReference type="EMBL" id="CP053073">
    <property type="protein sequence ID" value="QJR16105.1"/>
    <property type="molecule type" value="Genomic_DNA"/>
</dbReference>
<feature type="transmembrane region" description="Helical" evidence="7">
    <location>
        <begin position="175"/>
        <end position="199"/>
    </location>
</feature>
<sequence>MDLAHAVAGILILLGLAWALSEDRWKVRWRLVGAGLALQVVLAALLLGVPFLRDAVFVLNDALGALERATTVGTSFLFGYLGGGPAPFAEVQPQYSFVLAFRALPLILVVSALSALLFHWRVIPMLVKAFAFVLEKSMGLGGAVGLSSAANVFVGMVEAPLIVKPYLLKLTRSELFMVMACGMATIAGTVMALYAAMIAKAVPGAIGHLLIASLVATPAAILIAAVMVPGDTTSGEAKIERMDATSMDAVTRGTVEGIALLIHVVAMLIVMVALIALANLLMGLLPAFDGAPLTLQRVAGWFFAPLAWTTGVSWQDAHAAGQLLGTKTILNEFVAYIELANLPPEAMSARSRLLMTYALCGFANFGSLGIMIGGMGAMVPERRAEIVGLGLKAIVAGTLATCMAAAVVGMFV</sequence>
<feature type="transmembrane region" description="Helical" evidence="7">
    <location>
        <begin position="260"/>
        <end position="285"/>
    </location>
</feature>
<dbReference type="Pfam" id="PF01773">
    <property type="entry name" value="Nucleos_tra2_N"/>
    <property type="match status" value="1"/>
</dbReference>
<feature type="transmembrane region" description="Helical" evidence="7">
    <location>
        <begin position="29"/>
        <end position="52"/>
    </location>
</feature>
<evidence type="ECO:0000259" key="9">
    <source>
        <dbReference type="Pfam" id="PF07662"/>
    </source>
</evidence>
<keyword evidence="4 7" id="KW-0812">Transmembrane</keyword>
<feature type="domain" description="Concentrative nucleoside transporter C-terminal" evidence="9">
    <location>
        <begin position="208"/>
        <end position="409"/>
    </location>
</feature>
<evidence type="ECO:0000313" key="11">
    <source>
        <dbReference type="EMBL" id="QJR16105.1"/>
    </source>
</evidence>
<feature type="transmembrane region" description="Helical" evidence="7">
    <location>
        <begin position="205"/>
        <end position="228"/>
    </location>
</feature>
<reference evidence="11 12" key="1">
    <citation type="submission" date="2020-04" db="EMBL/GenBank/DDBJ databases">
        <title>Usitatibacter rugosus gen. nov., sp. nov. and Usitatibacter palustris sp. nov., novel members of Usitatibacteraceae fam. nov. within the order Nitrosomonadales isolated from soil.</title>
        <authorList>
            <person name="Huber K.J."/>
            <person name="Neumann-Schaal M."/>
            <person name="Geppert A."/>
            <person name="Luckner M."/>
            <person name="Wanner G."/>
            <person name="Overmann J."/>
        </authorList>
    </citation>
    <scope>NUCLEOTIDE SEQUENCE [LARGE SCALE GENOMIC DNA]</scope>
    <source>
        <strain evidence="11 12">Swamp67</strain>
    </source>
</reference>
<keyword evidence="5 7" id="KW-1133">Transmembrane helix</keyword>
<dbReference type="InParanoid" id="A0A6M4HAD0"/>
<name>A0A6M4HAD0_9PROT</name>
<feature type="transmembrane region" description="Helical" evidence="7">
    <location>
        <begin position="389"/>
        <end position="411"/>
    </location>
</feature>
<protein>
    <submittedName>
        <fullName evidence="11">Nucleoside permease NupX</fullName>
    </submittedName>
</protein>
<evidence type="ECO:0000259" key="8">
    <source>
        <dbReference type="Pfam" id="PF01773"/>
    </source>
</evidence>
<feature type="domain" description="Concentrative nucleoside transporter N-terminal" evidence="8">
    <location>
        <begin position="8"/>
        <end position="81"/>
    </location>
</feature>
<keyword evidence="3" id="KW-1003">Cell membrane</keyword>
<evidence type="ECO:0000256" key="7">
    <source>
        <dbReference type="SAM" id="Phobius"/>
    </source>
</evidence>
<dbReference type="Proteomes" id="UP000503096">
    <property type="component" value="Chromosome"/>
</dbReference>
<evidence type="ECO:0000256" key="2">
    <source>
        <dbReference type="ARBA" id="ARBA00009033"/>
    </source>
</evidence>
<dbReference type="FunCoup" id="A0A6M4HAD0">
    <property type="interactions" value="262"/>
</dbReference>
<evidence type="ECO:0000313" key="12">
    <source>
        <dbReference type="Proteomes" id="UP000503096"/>
    </source>
</evidence>
<feature type="domain" description="Nucleoside transporter/FeoB GTPase Gate" evidence="10">
    <location>
        <begin position="100"/>
        <end position="199"/>
    </location>
</feature>
<evidence type="ECO:0000259" key="10">
    <source>
        <dbReference type="Pfam" id="PF07670"/>
    </source>
</evidence>
<evidence type="ECO:0000256" key="3">
    <source>
        <dbReference type="ARBA" id="ARBA00022475"/>
    </source>
</evidence>
<dbReference type="InterPro" id="IPR011642">
    <property type="entry name" value="Gate_dom"/>
</dbReference>
<accession>A0A6M4HAD0</accession>
<organism evidence="11 12">
    <name type="scientific">Usitatibacter palustris</name>
    <dbReference type="NCBI Taxonomy" id="2732487"/>
    <lineage>
        <taxon>Bacteria</taxon>
        <taxon>Pseudomonadati</taxon>
        <taxon>Pseudomonadota</taxon>
        <taxon>Betaproteobacteria</taxon>
        <taxon>Nitrosomonadales</taxon>
        <taxon>Usitatibacteraceae</taxon>
        <taxon>Usitatibacter</taxon>
    </lineage>
</organism>
<dbReference type="PANTHER" id="PTHR10590">
    <property type="entry name" value="SODIUM/NUCLEOSIDE COTRANSPORTER"/>
    <property type="match status" value="1"/>
</dbReference>
<dbReference type="AlphaFoldDB" id="A0A6M4HAD0"/>
<evidence type="ECO:0000256" key="5">
    <source>
        <dbReference type="ARBA" id="ARBA00022989"/>
    </source>
</evidence>
<dbReference type="PANTHER" id="PTHR10590:SF4">
    <property type="entry name" value="SOLUTE CARRIER FAMILY 28 MEMBER 3"/>
    <property type="match status" value="1"/>
</dbReference>